<proteinExistence type="predicted"/>
<evidence type="ECO:0000259" key="1">
    <source>
        <dbReference type="SMART" id="SM01324"/>
    </source>
</evidence>
<dbReference type="AlphaFoldDB" id="A0A4Z0L8J9"/>
<keyword evidence="3" id="KW-1185">Reference proteome</keyword>
<dbReference type="Gene3D" id="1.20.58.1690">
    <property type="match status" value="1"/>
</dbReference>
<gene>
    <name evidence="2" type="ORF">E4635_03205</name>
</gene>
<dbReference type="InterPro" id="IPR025582">
    <property type="entry name" value="YARHG_dom"/>
</dbReference>
<reference evidence="2 3" key="1">
    <citation type="submission" date="2019-04" db="EMBL/GenBank/DDBJ databases">
        <title>Flavobacterium sp. strain DS2-A Genome sequencing and assembly.</title>
        <authorList>
            <person name="Kim I."/>
        </authorList>
    </citation>
    <scope>NUCLEOTIDE SEQUENCE [LARGE SCALE GENOMIC DNA]</scope>
    <source>
        <strain evidence="2 3">DS2-A</strain>
    </source>
</reference>
<dbReference type="RefSeq" id="WP_135525184.1">
    <property type="nucleotide sequence ID" value="NZ_SRLH01000002.1"/>
</dbReference>
<dbReference type="Proteomes" id="UP000297407">
    <property type="component" value="Unassembled WGS sequence"/>
</dbReference>
<accession>A0A4Z0L8J9</accession>
<organism evidence="2 3">
    <name type="scientific">Flavobacterium humi</name>
    <dbReference type="NCBI Taxonomy" id="2562683"/>
    <lineage>
        <taxon>Bacteria</taxon>
        <taxon>Pseudomonadati</taxon>
        <taxon>Bacteroidota</taxon>
        <taxon>Flavobacteriia</taxon>
        <taxon>Flavobacteriales</taxon>
        <taxon>Flavobacteriaceae</taxon>
        <taxon>Flavobacterium</taxon>
    </lineage>
</organism>
<evidence type="ECO:0000313" key="2">
    <source>
        <dbReference type="EMBL" id="TGD58874.1"/>
    </source>
</evidence>
<dbReference type="OrthoDB" id="353549at2"/>
<comment type="caution">
    <text evidence="2">The sequence shown here is derived from an EMBL/GenBank/DDBJ whole genome shotgun (WGS) entry which is preliminary data.</text>
</comment>
<protein>
    <submittedName>
        <fullName evidence="2">YARHG domain-containing protein</fullName>
    </submittedName>
</protein>
<dbReference type="SMART" id="SM01324">
    <property type="entry name" value="YARHG"/>
    <property type="match status" value="1"/>
</dbReference>
<dbReference type="InterPro" id="IPR038434">
    <property type="entry name" value="YARHG_sf"/>
</dbReference>
<dbReference type="Pfam" id="PF13308">
    <property type="entry name" value="YARHG"/>
    <property type="match status" value="1"/>
</dbReference>
<name>A0A4Z0L8J9_9FLAO</name>
<sequence length="291" mass="33480">MKKILLLLIVPALFSCQKETKKTAALEKPEVELHKELYGNWVGDFTVKETDTTKEVEYVYSNKINILIKSIVKNKVTGQSIVAGNTTPFLGTVITVKNGELAFELKELGNGKNNGVFTFNIKNDTLSGLWVANDKNAVVKSREFQLVKQEFKYDPTRMLPNERDYIDYYSAKRDSVTETFEDGEEISYEESTYRAASEVITQINTSTTKLTEEDVKNLKKLELEILRNTIFARHGYTFKKKSYRQFFDPVDWYVPVSNDVSKDLTAIEKSNIALLERFEKYAEDNYDTFGR</sequence>
<evidence type="ECO:0000313" key="3">
    <source>
        <dbReference type="Proteomes" id="UP000297407"/>
    </source>
</evidence>
<dbReference type="PROSITE" id="PS51257">
    <property type="entry name" value="PROKAR_LIPOPROTEIN"/>
    <property type="match status" value="1"/>
</dbReference>
<feature type="domain" description="YARHG" evidence="1">
    <location>
        <begin position="196"/>
        <end position="280"/>
    </location>
</feature>
<dbReference type="EMBL" id="SRLH01000002">
    <property type="protein sequence ID" value="TGD58874.1"/>
    <property type="molecule type" value="Genomic_DNA"/>
</dbReference>